<evidence type="ECO:0000256" key="10">
    <source>
        <dbReference type="ARBA" id="ARBA00023136"/>
    </source>
</evidence>
<feature type="transmembrane region" description="Helical" evidence="11">
    <location>
        <begin position="450"/>
        <end position="473"/>
    </location>
</feature>
<feature type="transmembrane region" description="Helical" evidence="11">
    <location>
        <begin position="102"/>
        <end position="124"/>
    </location>
</feature>
<feature type="transmembrane region" description="Helical" evidence="11">
    <location>
        <begin position="633"/>
        <end position="657"/>
    </location>
</feature>
<evidence type="ECO:0000259" key="12">
    <source>
        <dbReference type="Pfam" id="PF01435"/>
    </source>
</evidence>
<reference evidence="14" key="1">
    <citation type="journal article" date="2019" name="Int. J. Syst. Evol. Microbiol.">
        <title>The Global Catalogue of Microorganisms (GCM) 10K type strain sequencing project: providing services to taxonomists for standard genome sequencing and annotation.</title>
        <authorList>
            <consortium name="The Broad Institute Genomics Platform"/>
            <consortium name="The Broad Institute Genome Sequencing Center for Infectious Disease"/>
            <person name="Wu L."/>
            <person name="Ma J."/>
        </authorList>
    </citation>
    <scope>NUCLEOTIDE SEQUENCE [LARGE SCALE GENOMIC DNA]</scope>
    <source>
        <strain evidence="14">JCM 14924</strain>
    </source>
</reference>
<feature type="transmembrane region" description="Helical" evidence="11">
    <location>
        <begin position="707"/>
        <end position="739"/>
    </location>
</feature>
<evidence type="ECO:0000256" key="9">
    <source>
        <dbReference type="ARBA" id="ARBA00023049"/>
    </source>
</evidence>
<dbReference type="Pfam" id="PF01435">
    <property type="entry name" value="Peptidase_M48"/>
    <property type="match status" value="1"/>
</dbReference>
<gene>
    <name evidence="13" type="ORF">GCM10009787_76820</name>
</gene>
<evidence type="ECO:0000256" key="7">
    <source>
        <dbReference type="ARBA" id="ARBA00022833"/>
    </source>
</evidence>
<evidence type="ECO:0000256" key="8">
    <source>
        <dbReference type="ARBA" id="ARBA00022989"/>
    </source>
</evidence>
<dbReference type="Gene3D" id="3.30.2010.10">
    <property type="entry name" value="Metalloproteases ('zincins'), catalytic domain"/>
    <property type="match status" value="1"/>
</dbReference>
<evidence type="ECO:0000256" key="1">
    <source>
        <dbReference type="ARBA" id="ARBA00001947"/>
    </source>
</evidence>
<feature type="transmembrane region" description="Helical" evidence="11">
    <location>
        <begin position="276"/>
        <end position="297"/>
    </location>
</feature>
<keyword evidence="4 11" id="KW-0812">Transmembrane</keyword>
<feature type="domain" description="Peptidase M48" evidence="12">
    <location>
        <begin position="155"/>
        <end position="325"/>
    </location>
</feature>
<keyword evidence="10 11" id="KW-0472">Membrane</keyword>
<evidence type="ECO:0000256" key="5">
    <source>
        <dbReference type="ARBA" id="ARBA00022723"/>
    </source>
</evidence>
<accession>A0ABP4K9M7</accession>
<evidence type="ECO:0000313" key="13">
    <source>
        <dbReference type="EMBL" id="GAA1499988.1"/>
    </source>
</evidence>
<dbReference type="InterPro" id="IPR050083">
    <property type="entry name" value="HtpX_protease"/>
</dbReference>
<keyword evidence="14" id="KW-1185">Reference proteome</keyword>
<feature type="transmembrane region" description="Helical" evidence="11">
    <location>
        <begin position="677"/>
        <end position="700"/>
    </location>
</feature>
<comment type="caution">
    <text evidence="13">The sequence shown here is derived from an EMBL/GenBank/DDBJ whole genome shotgun (WGS) entry which is preliminary data.</text>
</comment>
<proteinExistence type="predicted"/>
<keyword evidence="5" id="KW-0479">Metal-binding</keyword>
<dbReference type="PANTHER" id="PTHR43221:SF2">
    <property type="entry name" value="PROTEASE HTPX HOMOLOG"/>
    <property type="match status" value="1"/>
</dbReference>
<keyword evidence="6" id="KW-0378">Hydrolase</keyword>
<sequence>MATTRAVLSGWRDGRRTRPALPGGTTSRFVLLIAAVAAGGLYVFLQAYFLVPRNADYFFDTFSRCFRDPRIGLPDQSSQGFEESQRLLASCQQPAFVDQARWIAIGFLLLGGVSIACYLAHPWWVTRSRCERFPALPSLRPRRLSRFPSREDPDEREIAEYLDHLCRTVGVQPAPRWLLDPLAGTSNGLAFGLPRRRRVIIDAGLVKRFRDDRDVFRAVIVHELAHLRNRDVDKTYLTFGMGWAFQAVAVLPFGALTLHSALSGGPSVIPAAALPYLADVPRALGLMAVLTLVVHLVRNSVLRARELHADATAAAHSGHEAAAAAAFSRALREPPATGRRPARAALARLTLRLGYWPTTETRHRVLGEPALLTRPTMGELLGAGVVAGVFTASADDLVGTLYRLLWGKLNTLSGDLAVGCTIGAGLTGVLAAAVWRTVATSDPAPRPTRATWLAPPAALVGGYLAGASLPLLTDRTELPATSLEFQGFAWLPRAGPVLLAGAVCLTVWVVSAARGMVHRARGRRALYAVVATSVVSFAPWFAVWYSVRRAGPGNGFQPALGDAPDLGSSIGWYTVLSRWTGFTWEPLTVQGRLPSALVGLMLLWLVPLALLLFPGRRHATGPDVRPQLGRALLAGLAGGTFVIAAGTALPFLARAALPPAVLHYSGAPRDTGFPTVYWHTYVALACVAQGAVALVICATVRGHRPALVLAGISLTALAAALGRALAFGVVGCTGLFGGPARRCSVPFVPEILAEDLRTITLRGLLAALPAALSGAGAGALARRRTPTPRTADRPRPPARIHRWALAAALVVLATAVVCATAVALPRDQYVWSLWFRG</sequence>
<dbReference type="PANTHER" id="PTHR43221">
    <property type="entry name" value="PROTEASE HTPX"/>
    <property type="match status" value="1"/>
</dbReference>
<keyword evidence="7" id="KW-0862">Zinc</keyword>
<dbReference type="InterPro" id="IPR001915">
    <property type="entry name" value="Peptidase_M48"/>
</dbReference>
<feature type="transmembrane region" description="Helical" evidence="11">
    <location>
        <begin position="802"/>
        <end position="824"/>
    </location>
</feature>
<evidence type="ECO:0000256" key="11">
    <source>
        <dbReference type="SAM" id="Phobius"/>
    </source>
</evidence>
<keyword evidence="8 11" id="KW-1133">Transmembrane helix</keyword>
<evidence type="ECO:0000313" key="14">
    <source>
        <dbReference type="Proteomes" id="UP001501391"/>
    </source>
</evidence>
<feature type="transmembrane region" description="Helical" evidence="11">
    <location>
        <begin position="236"/>
        <end position="256"/>
    </location>
</feature>
<feature type="transmembrane region" description="Helical" evidence="11">
    <location>
        <begin position="380"/>
        <end position="404"/>
    </location>
</feature>
<feature type="transmembrane region" description="Helical" evidence="11">
    <location>
        <begin position="416"/>
        <end position="438"/>
    </location>
</feature>
<evidence type="ECO:0000256" key="2">
    <source>
        <dbReference type="ARBA" id="ARBA00022475"/>
    </source>
</evidence>
<evidence type="ECO:0000256" key="3">
    <source>
        <dbReference type="ARBA" id="ARBA00022670"/>
    </source>
</evidence>
<feature type="transmembrane region" description="Helical" evidence="11">
    <location>
        <begin position="493"/>
        <end position="513"/>
    </location>
</feature>
<evidence type="ECO:0000256" key="6">
    <source>
        <dbReference type="ARBA" id="ARBA00022801"/>
    </source>
</evidence>
<comment type="cofactor">
    <cofactor evidence="1">
        <name>Zn(2+)</name>
        <dbReference type="ChEBI" id="CHEBI:29105"/>
    </cofactor>
</comment>
<dbReference type="RefSeq" id="WP_346164429.1">
    <property type="nucleotide sequence ID" value="NZ_BAAAOQ010000042.1"/>
</dbReference>
<feature type="transmembrane region" description="Helical" evidence="11">
    <location>
        <begin position="525"/>
        <end position="547"/>
    </location>
</feature>
<keyword evidence="3" id="KW-0645">Protease</keyword>
<organism evidence="13 14">
    <name type="scientific">Streptomyces bangladeshensis</name>
    <dbReference type="NCBI Taxonomy" id="295352"/>
    <lineage>
        <taxon>Bacteria</taxon>
        <taxon>Bacillati</taxon>
        <taxon>Actinomycetota</taxon>
        <taxon>Actinomycetes</taxon>
        <taxon>Kitasatosporales</taxon>
        <taxon>Streptomycetaceae</taxon>
        <taxon>Streptomyces</taxon>
    </lineage>
</organism>
<name>A0ABP4K9M7_9ACTN</name>
<dbReference type="EMBL" id="BAAAOQ010000042">
    <property type="protein sequence ID" value="GAA1499988.1"/>
    <property type="molecule type" value="Genomic_DNA"/>
</dbReference>
<feature type="transmembrane region" description="Helical" evidence="11">
    <location>
        <begin position="593"/>
        <end position="613"/>
    </location>
</feature>
<protein>
    <recommendedName>
        <fullName evidence="12">Peptidase M48 domain-containing protein</fullName>
    </recommendedName>
</protein>
<dbReference type="Proteomes" id="UP001501391">
    <property type="component" value="Unassembled WGS sequence"/>
</dbReference>
<feature type="transmembrane region" description="Helical" evidence="11">
    <location>
        <begin position="29"/>
        <end position="51"/>
    </location>
</feature>
<evidence type="ECO:0000256" key="4">
    <source>
        <dbReference type="ARBA" id="ARBA00022692"/>
    </source>
</evidence>
<keyword evidence="9" id="KW-0482">Metalloprotease</keyword>
<keyword evidence="2" id="KW-1003">Cell membrane</keyword>
<feature type="transmembrane region" description="Helical" evidence="11">
    <location>
        <begin position="759"/>
        <end position="781"/>
    </location>
</feature>